<feature type="region of interest" description="Disordered" evidence="1">
    <location>
        <begin position="23"/>
        <end position="180"/>
    </location>
</feature>
<protein>
    <recommendedName>
        <fullName evidence="4">PRP38-assoc multi-domain protein</fullName>
    </recommendedName>
</protein>
<dbReference type="AlphaFoldDB" id="A0A6A7AAB0"/>
<dbReference type="Proteomes" id="UP000799424">
    <property type="component" value="Unassembled WGS sequence"/>
</dbReference>
<name>A0A6A7AAB0_9PLEO</name>
<organism evidence="2 3">
    <name type="scientific">Ophiobolus disseminans</name>
    <dbReference type="NCBI Taxonomy" id="1469910"/>
    <lineage>
        <taxon>Eukaryota</taxon>
        <taxon>Fungi</taxon>
        <taxon>Dikarya</taxon>
        <taxon>Ascomycota</taxon>
        <taxon>Pezizomycotina</taxon>
        <taxon>Dothideomycetes</taxon>
        <taxon>Pleosporomycetidae</taxon>
        <taxon>Pleosporales</taxon>
        <taxon>Pleosporineae</taxon>
        <taxon>Phaeosphaeriaceae</taxon>
        <taxon>Ophiobolus</taxon>
    </lineage>
</organism>
<feature type="compositionally biased region" description="Polar residues" evidence="1">
    <location>
        <begin position="310"/>
        <end position="320"/>
    </location>
</feature>
<feature type="compositionally biased region" description="Low complexity" evidence="1">
    <location>
        <begin position="270"/>
        <end position="284"/>
    </location>
</feature>
<feature type="compositionally biased region" description="Basic and acidic residues" evidence="1">
    <location>
        <begin position="463"/>
        <end position="520"/>
    </location>
</feature>
<feature type="region of interest" description="Disordered" evidence="1">
    <location>
        <begin position="427"/>
        <end position="548"/>
    </location>
</feature>
<evidence type="ECO:0000313" key="2">
    <source>
        <dbReference type="EMBL" id="KAF2830241.1"/>
    </source>
</evidence>
<gene>
    <name evidence="2" type="ORF">CC86DRAFT_182450</name>
</gene>
<feature type="compositionally biased region" description="Basic and acidic residues" evidence="1">
    <location>
        <begin position="109"/>
        <end position="130"/>
    </location>
</feature>
<keyword evidence="3" id="KW-1185">Reference proteome</keyword>
<sequence>MSVLALKAIDYGAEQIPDKFFEKIPGGFFTPAEKKKIKKDRDAKKDKKRHSSEQRSSKRSSRRDRSAHSDYSDSASDDSDYEHDRDRRRSDRSRRAKSAGRPSSRSLSRGRDDRRSEHFDGESSDNRDMAQAEQGGPYFPPPPSSEYRPYNPQDYASGQPQGDYRPSSAGQPYGYPPQVNNDFFLSRSATVPTMAAFSSPVNVSPMSRPPMMMSRPPSNLPTPLSPQPPFYSFLRQGTPLSAAFSPSTEPPLAALFSRPLTNTPKPATAPPHSSAAAARYAPGPGYAPSPPVNSHIPAPPVGTNAPYSPYNPSDYTSNAGGYQPSPPPFNRQRSNSQPANPPYPTYIPPGADQRMTAYDEHNQPPSRRGSTKPRREHRHRARSADTQSSSRKENDRNPRRDSSRMTKMRERFDDGFLREGGLAASLGGALVGGFAGNKVGRSKLTTRSRDRSPPRGLRARSRSVIDRFRSKSRGPEDRRGEDRRVDDRRVEDRRTDDRRDRHDRSDRHDRPDRGYERGRDDEYDYFSSESEGDGSPVASRRHRKRRDY</sequence>
<feature type="compositionally biased region" description="Basic residues" evidence="1">
    <location>
        <begin position="539"/>
        <end position="548"/>
    </location>
</feature>
<evidence type="ECO:0000313" key="3">
    <source>
        <dbReference type="Proteomes" id="UP000799424"/>
    </source>
</evidence>
<reference evidence="2" key="1">
    <citation type="journal article" date="2020" name="Stud. Mycol.">
        <title>101 Dothideomycetes genomes: a test case for predicting lifestyles and emergence of pathogens.</title>
        <authorList>
            <person name="Haridas S."/>
            <person name="Albert R."/>
            <person name="Binder M."/>
            <person name="Bloem J."/>
            <person name="Labutti K."/>
            <person name="Salamov A."/>
            <person name="Andreopoulos B."/>
            <person name="Baker S."/>
            <person name="Barry K."/>
            <person name="Bills G."/>
            <person name="Bluhm B."/>
            <person name="Cannon C."/>
            <person name="Castanera R."/>
            <person name="Culley D."/>
            <person name="Daum C."/>
            <person name="Ezra D."/>
            <person name="Gonzalez J."/>
            <person name="Henrissat B."/>
            <person name="Kuo A."/>
            <person name="Liang C."/>
            <person name="Lipzen A."/>
            <person name="Lutzoni F."/>
            <person name="Magnuson J."/>
            <person name="Mondo S."/>
            <person name="Nolan M."/>
            <person name="Ohm R."/>
            <person name="Pangilinan J."/>
            <person name="Park H.-J."/>
            <person name="Ramirez L."/>
            <person name="Alfaro M."/>
            <person name="Sun H."/>
            <person name="Tritt A."/>
            <person name="Yoshinaga Y."/>
            <person name="Zwiers L.-H."/>
            <person name="Turgeon B."/>
            <person name="Goodwin S."/>
            <person name="Spatafora J."/>
            <person name="Crous P."/>
            <person name="Grigoriev I."/>
        </authorList>
    </citation>
    <scope>NUCLEOTIDE SEQUENCE</scope>
    <source>
        <strain evidence="2">CBS 113818</strain>
    </source>
</reference>
<feature type="compositionally biased region" description="Basic and acidic residues" evidence="1">
    <location>
        <begin position="390"/>
        <end position="412"/>
    </location>
</feature>
<proteinExistence type="predicted"/>
<evidence type="ECO:0008006" key="4">
    <source>
        <dbReference type="Google" id="ProtNLM"/>
    </source>
</evidence>
<dbReference type="EMBL" id="MU006220">
    <property type="protein sequence ID" value="KAF2830241.1"/>
    <property type="molecule type" value="Genomic_DNA"/>
</dbReference>
<feature type="compositionally biased region" description="Basic residues" evidence="1">
    <location>
        <begin position="369"/>
        <end position="381"/>
    </location>
</feature>
<feature type="region of interest" description="Disordered" evidence="1">
    <location>
        <begin position="254"/>
        <end position="412"/>
    </location>
</feature>
<accession>A0A6A7AAB0</accession>
<evidence type="ECO:0000256" key="1">
    <source>
        <dbReference type="SAM" id="MobiDB-lite"/>
    </source>
</evidence>
<feature type="compositionally biased region" description="Basic and acidic residues" evidence="1">
    <location>
        <begin position="39"/>
        <end position="56"/>
    </location>
</feature>
<dbReference type="OrthoDB" id="3800349at2759"/>